<organism evidence="1 2">
    <name type="scientific">Kipferlia bialata</name>
    <dbReference type="NCBI Taxonomy" id="797122"/>
    <lineage>
        <taxon>Eukaryota</taxon>
        <taxon>Metamonada</taxon>
        <taxon>Carpediemonas-like organisms</taxon>
        <taxon>Kipferlia</taxon>
    </lineage>
</organism>
<feature type="non-terminal residue" evidence="1">
    <location>
        <position position="1"/>
    </location>
</feature>
<dbReference type="OrthoDB" id="189220at2759"/>
<protein>
    <submittedName>
        <fullName evidence="1">Uncharacterized protein</fullName>
    </submittedName>
</protein>
<accession>A0A9K3GR56</accession>
<evidence type="ECO:0000313" key="2">
    <source>
        <dbReference type="Proteomes" id="UP000265618"/>
    </source>
</evidence>
<proteinExistence type="predicted"/>
<dbReference type="Proteomes" id="UP000265618">
    <property type="component" value="Unassembled WGS sequence"/>
</dbReference>
<reference evidence="1 2" key="1">
    <citation type="journal article" date="2018" name="PLoS ONE">
        <title>The draft genome of Kipferlia bialata reveals reductive genome evolution in fornicate parasites.</title>
        <authorList>
            <person name="Tanifuji G."/>
            <person name="Takabayashi S."/>
            <person name="Kume K."/>
            <person name="Takagi M."/>
            <person name="Nakayama T."/>
            <person name="Kamikawa R."/>
            <person name="Inagaki Y."/>
            <person name="Hashimoto T."/>
        </authorList>
    </citation>
    <scope>NUCLEOTIDE SEQUENCE [LARGE SCALE GENOMIC DNA]</scope>
    <source>
        <strain evidence="1">NY0173</strain>
    </source>
</reference>
<dbReference type="AlphaFoldDB" id="A0A9K3GR56"/>
<sequence>MVALMVHTLRQSEAGLALCPNEICCVMLVAAAAHDLSL</sequence>
<comment type="caution">
    <text evidence="1">The sequence shown here is derived from an EMBL/GenBank/DDBJ whole genome shotgun (WGS) entry which is preliminary data.</text>
</comment>
<gene>
    <name evidence="1" type="ORF">KIPB_014963</name>
</gene>
<name>A0A9K3GR56_9EUKA</name>
<evidence type="ECO:0000313" key="1">
    <source>
        <dbReference type="EMBL" id="GIQ91620.1"/>
    </source>
</evidence>
<dbReference type="EMBL" id="BDIP01008040">
    <property type="protein sequence ID" value="GIQ91620.1"/>
    <property type="molecule type" value="Genomic_DNA"/>
</dbReference>
<keyword evidence="2" id="KW-1185">Reference proteome</keyword>